<dbReference type="EMBL" id="FN654603">
    <property type="protein sequence ID" value="CBY35234.1"/>
    <property type="molecule type" value="Genomic_DNA"/>
</dbReference>
<reference evidence="1" key="1">
    <citation type="journal article" date="2010" name="Science">
        <title>Plasticity of animal genome architecture unmasked by rapid evolution of a pelagic tunicate.</title>
        <authorList>
            <person name="Denoeud F."/>
            <person name="Henriet S."/>
            <person name="Mungpakdee S."/>
            <person name="Aury J.M."/>
            <person name="Da Silva C."/>
            <person name="Brinkmann H."/>
            <person name="Mikhaleva J."/>
            <person name="Olsen L.C."/>
            <person name="Jubin C."/>
            <person name="Canestro C."/>
            <person name="Bouquet J.M."/>
            <person name="Danks G."/>
            <person name="Poulain J."/>
            <person name="Campsteijn C."/>
            <person name="Adamski M."/>
            <person name="Cross I."/>
            <person name="Yadetie F."/>
            <person name="Muffato M."/>
            <person name="Louis A."/>
            <person name="Butcher S."/>
            <person name="Tsagkogeorga G."/>
            <person name="Konrad A."/>
            <person name="Singh S."/>
            <person name="Jensen M.F."/>
            <person name="Cong E.H."/>
            <person name="Eikeseth-Otteraa H."/>
            <person name="Noel B."/>
            <person name="Anthouard V."/>
            <person name="Porcel B.M."/>
            <person name="Kachouri-Lafond R."/>
            <person name="Nishino A."/>
            <person name="Ugolini M."/>
            <person name="Chourrout P."/>
            <person name="Nishida H."/>
            <person name="Aasland R."/>
            <person name="Huzurbazar S."/>
            <person name="Westhof E."/>
            <person name="Delsuc F."/>
            <person name="Lehrach H."/>
            <person name="Reinhardt R."/>
            <person name="Weissenbach J."/>
            <person name="Roy S.W."/>
            <person name="Artiguenave F."/>
            <person name="Postlethwait J.H."/>
            <person name="Manak J.R."/>
            <person name="Thompson E.M."/>
            <person name="Jaillon O."/>
            <person name="Du Pasquier L."/>
            <person name="Boudinot P."/>
            <person name="Liberles D.A."/>
            <person name="Volff J.N."/>
            <person name="Philippe H."/>
            <person name="Lenhard B."/>
            <person name="Roest Crollius H."/>
            <person name="Wincker P."/>
            <person name="Chourrout D."/>
        </authorList>
    </citation>
    <scope>NUCLEOTIDE SEQUENCE [LARGE SCALE GENOMIC DNA]</scope>
</reference>
<proteinExistence type="predicted"/>
<evidence type="ECO:0000313" key="1">
    <source>
        <dbReference type="EMBL" id="CBY35234.1"/>
    </source>
</evidence>
<protein>
    <submittedName>
        <fullName evidence="1">Uncharacterized protein</fullName>
    </submittedName>
</protein>
<accession>E4YIC3</accession>
<dbReference type="Proteomes" id="UP000011014">
    <property type="component" value="Unassembled WGS sequence"/>
</dbReference>
<sequence>MSHLWQLSDGVKLERNGVERSDRSNSAPLHQNFGISLHRSATFNLLRGVKRSDD</sequence>
<gene>
    <name evidence="1" type="ORF">GSOID_T00027039001</name>
</gene>
<dbReference type="AlphaFoldDB" id="E4YIC3"/>
<name>E4YIC3_OIKDI</name>
<organism evidence="1">
    <name type="scientific">Oikopleura dioica</name>
    <name type="common">Tunicate</name>
    <dbReference type="NCBI Taxonomy" id="34765"/>
    <lineage>
        <taxon>Eukaryota</taxon>
        <taxon>Metazoa</taxon>
        <taxon>Chordata</taxon>
        <taxon>Tunicata</taxon>
        <taxon>Appendicularia</taxon>
        <taxon>Copelata</taxon>
        <taxon>Oikopleuridae</taxon>
        <taxon>Oikopleura</taxon>
    </lineage>
</organism>